<gene>
    <name evidence="1" type="ORF">MONAX_5E018570</name>
</gene>
<proteinExistence type="predicted"/>
<feature type="non-terminal residue" evidence="1">
    <location>
        <position position="53"/>
    </location>
</feature>
<dbReference type="PANTHER" id="PTHR33862:SF3">
    <property type="entry name" value="OROFACIAL CLEFT 1 CANDIDATE GENE 1 PROTEIN"/>
    <property type="match status" value="1"/>
</dbReference>
<organism evidence="1 2">
    <name type="scientific">Marmota monax</name>
    <name type="common">Woodchuck</name>
    <dbReference type="NCBI Taxonomy" id="9995"/>
    <lineage>
        <taxon>Eukaryota</taxon>
        <taxon>Metazoa</taxon>
        <taxon>Chordata</taxon>
        <taxon>Craniata</taxon>
        <taxon>Vertebrata</taxon>
        <taxon>Euteleostomi</taxon>
        <taxon>Mammalia</taxon>
        <taxon>Eutheria</taxon>
        <taxon>Euarchontoglires</taxon>
        <taxon>Glires</taxon>
        <taxon>Rodentia</taxon>
        <taxon>Sciuromorpha</taxon>
        <taxon>Sciuridae</taxon>
        <taxon>Xerinae</taxon>
        <taxon>Marmotini</taxon>
        <taxon>Marmota</taxon>
    </lineage>
</organism>
<dbReference type="InterPro" id="IPR031390">
    <property type="entry name" value="OFCC1"/>
</dbReference>
<sequence>LHSDSWILDAFQRIHSEESKFFIPYDLEISNQELSYIVKRSQQWRGINGERRK</sequence>
<reference evidence="1" key="1">
    <citation type="submission" date="2019-04" db="EMBL/GenBank/DDBJ databases">
        <authorList>
            <person name="Alioto T."/>
            <person name="Alioto T."/>
        </authorList>
    </citation>
    <scope>NUCLEOTIDE SEQUENCE [LARGE SCALE GENOMIC DNA]</scope>
</reference>
<protein>
    <submittedName>
        <fullName evidence="1">Uncharacterized protein</fullName>
    </submittedName>
</protein>
<feature type="non-terminal residue" evidence="1">
    <location>
        <position position="1"/>
    </location>
</feature>
<dbReference type="PANTHER" id="PTHR33862">
    <property type="entry name" value="OROFACIAL CLEFT 1 CANDIDATE GENE 1 PROTEIN"/>
    <property type="match status" value="1"/>
</dbReference>
<dbReference type="EMBL" id="CABDUW010000028">
    <property type="protein sequence ID" value="VTJ53351.1"/>
    <property type="molecule type" value="Genomic_DNA"/>
</dbReference>
<keyword evidence="2" id="KW-1185">Reference proteome</keyword>
<evidence type="ECO:0000313" key="1">
    <source>
        <dbReference type="EMBL" id="VTJ53351.1"/>
    </source>
</evidence>
<comment type="caution">
    <text evidence="1">The sequence shown here is derived from an EMBL/GenBank/DDBJ whole genome shotgun (WGS) entry which is preliminary data.</text>
</comment>
<name>A0A5E4A9G3_MARMO</name>
<accession>A0A5E4A9G3</accession>
<evidence type="ECO:0000313" key="2">
    <source>
        <dbReference type="Proteomes" id="UP000335636"/>
    </source>
</evidence>
<dbReference type="AlphaFoldDB" id="A0A5E4A9G3"/>
<dbReference type="Proteomes" id="UP000335636">
    <property type="component" value="Unassembled WGS sequence"/>
</dbReference>